<organism evidence="6 7">
    <name type="scientific">Jingyaoa shaoxingensis</name>
    <dbReference type="NCBI Taxonomy" id="2763671"/>
    <lineage>
        <taxon>Bacteria</taxon>
        <taxon>Bacillati</taxon>
        <taxon>Bacillota</taxon>
        <taxon>Clostridia</taxon>
        <taxon>Lachnospirales</taxon>
        <taxon>Lachnospiraceae</taxon>
        <taxon>Jingyaoa</taxon>
    </lineage>
</organism>
<dbReference type="Pfam" id="PF22222">
    <property type="entry name" value="Cpf1_PI-like"/>
    <property type="match status" value="1"/>
</dbReference>
<gene>
    <name evidence="6" type="primary">cas12a</name>
    <name evidence="6" type="ORF">H8716_12630</name>
</gene>
<dbReference type="Proteomes" id="UP000657421">
    <property type="component" value="Unassembled WGS sequence"/>
</dbReference>
<dbReference type="InterPro" id="IPR054116">
    <property type="entry name" value="Cas12a_REC2"/>
</dbReference>
<dbReference type="NCBIfam" id="TIGR04330">
    <property type="entry name" value="cas_Cpf1"/>
    <property type="match status" value="1"/>
</dbReference>
<dbReference type="Pfam" id="PF21918">
    <property type="entry name" value="cas_Cpf1_2nd"/>
    <property type="match status" value="1"/>
</dbReference>
<dbReference type="InterPro" id="IPR040787">
    <property type="entry name" value="Cas12a_REC1"/>
</dbReference>
<keyword evidence="7" id="KW-1185">Reference proteome</keyword>
<dbReference type="Pfam" id="PF18501">
    <property type="entry name" value="REC1"/>
    <property type="match status" value="1"/>
</dbReference>
<evidence type="ECO:0000313" key="7">
    <source>
        <dbReference type="Proteomes" id="UP000657421"/>
    </source>
</evidence>
<evidence type="ECO:0000259" key="1">
    <source>
        <dbReference type="Pfam" id="PF18501"/>
    </source>
</evidence>
<dbReference type="Pfam" id="PF18510">
    <property type="entry name" value="NUC"/>
    <property type="match status" value="1"/>
</dbReference>
<name>A0ABR7NBZ6_9FIRM</name>
<evidence type="ECO:0000259" key="2">
    <source>
        <dbReference type="Pfam" id="PF18510"/>
    </source>
</evidence>
<dbReference type="InterPro" id="IPR027620">
    <property type="entry name" value="Cas12a"/>
</dbReference>
<feature type="domain" description="Cas12a REC2" evidence="4">
    <location>
        <begin position="313"/>
        <end position="520"/>
    </location>
</feature>
<evidence type="ECO:0000313" key="6">
    <source>
        <dbReference type="EMBL" id="MBC8573923.1"/>
    </source>
</evidence>
<dbReference type="InterPro" id="IPR053993">
    <property type="entry name" value="Cas12a_PI"/>
</dbReference>
<sequence length="1280" mass="151627">MEGKRSFEKNNQNMYNRYRELIGLSSSSKTLRNSLIPVGSTLKYIQKHGILEKDTLRAEKREELKAIMDDYYRNYIDVHLRDVHNINWCELFDALEKVKKKQTDVTKKQLEKIQEKKRKEIYQYLSDDAVFSEMFKEKMISGILPDFIQTNGEYSEEEKKKNLETVALFHRFTSSFNDFFSNRKNVFAKEAMVTAIGYRVVHENAEIFLENIVAFQNIQRDAESQISIIERKNEDCFIEWKLSHIFIVDYYMMLMTQKEIEHYNDICGVVNQYMKEYCQKEKKNWNLYRMKRLHKQILSKTSTSFEIPGKYDNDAEVYEAVNRFLQNVIDKKVMERIAVLKNSTDSFDLNKIYITAPYYEKISNHLCGSWNTLTDSLTHYYEQQIAGKGERKAQKVKAAVKADKWKSLSEIKRLLEEYASTEEIKRKPEEYIAEIENIVLLKEVHPLEYHPEVNLIENEKYATEIKDVLDNYMNLFHWIKRFYIEETVEKEVDFYGELDDLYEEIKDIVPLYNKVRNYVTQKPYSDTKIKLNFGTPTLANGWSKSKEYDYNAILLQKAGKYYLGIFNPAQKPEKEIIEGHSQPLGGKEYKKMVYYYLPSANKMLPKVLLSKKGMETYLPSEYIINGYKERRHIKSEEKFDLQFCHDLIDYFKSGIERNPDWKIFGFDFSDTDTYQDISGFYREVEEQGYKIDWTYIKEADIDRLNEEGKLYLFQIYNKDFSEKSTGRENLHTMYLKNLFSEENAREQVLKLNGEAEIFFRKSSVKKPIIHKKGTILVNRTYMEEMHGETVKANIPEKAYQEIYNYMNHRLKGELSAEAKEYLKKAVYHETKKDIVKDYRYSVDKFFIHLPITINYRASGKEALNSVAQRYIAHQNDMHVIGIDRGERNLIYVSVINMKGEIIEQKSFNVVNKYNYKEKLKEREQNRDEARKNWKEIGQIKDLKEGYLSGVIHEIAKMMIEFHAIIAIEDLNYGFKLGRFKVERQIYQKFENMLIQKLNYLVFKDRPADEDGGVLRGYQLAYIPDSVKKMGRQCGMIFYVPAAFTSKIDPTTGFVDIFNHKAYPTDQAKREFILSFDEICYDVEKQLFRFSFDYANFATHNVTLARNNWTIYTNGTRTQKEFVNERVRDTGKELDLTKEMSNILEAEGIEFRSGQNLLPELEKVSNTKLFCELQRIVRFTVQLRNSKSEAVDDEYDRLLSPVLNEEGKFFDSFKYRDKDDEEEKILPVDADANGAYCIALKGLYIMQAIQKNWSEEEVLSPDVLRLNNTDWFDYIQNKRYR</sequence>
<dbReference type="Pfam" id="PF18516">
    <property type="entry name" value="RuvC_1"/>
    <property type="match status" value="1"/>
</dbReference>
<comment type="caution">
    <text evidence="6">The sequence shown here is derived from an EMBL/GenBank/DDBJ whole genome shotgun (WGS) entry which is preliminary data.</text>
</comment>
<evidence type="ECO:0000259" key="4">
    <source>
        <dbReference type="Pfam" id="PF21918"/>
    </source>
</evidence>
<feature type="domain" description="Cas12a REC1" evidence="1">
    <location>
        <begin position="63"/>
        <end position="297"/>
    </location>
</feature>
<dbReference type="InterPro" id="IPR040882">
    <property type="entry name" value="Cas12a_NUC"/>
</dbReference>
<dbReference type="RefSeq" id="WP_249309341.1">
    <property type="nucleotide sequence ID" value="NZ_JACRSZ010000013.1"/>
</dbReference>
<proteinExistence type="predicted"/>
<dbReference type="EMBL" id="JACRSZ010000013">
    <property type="protein sequence ID" value="MBC8573923.1"/>
    <property type="molecule type" value="Genomic_DNA"/>
</dbReference>
<protein>
    <submittedName>
        <fullName evidence="6">Type V CRISPR-associated protein Cas12a/Cpf1</fullName>
    </submittedName>
</protein>
<accession>A0ABR7NBZ6</accession>
<evidence type="ECO:0000259" key="3">
    <source>
        <dbReference type="Pfam" id="PF18516"/>
    </source>
</evidence>
<reference evidence="6 7" key="1">
    <citation type="submission" date="2020-08" db="EMBL/GenBank/DDBJ databases">
        <title>Genome public.</title>
        <authorList>
            <person name="Liu C."/>
            <person name="Sun Q."/>
        </authorList>
    </citation>
    <scope>NUCLEOTIDE SEQUENCE [LARGE SCALE GENOMIC DNA]</scope>
    <source>
        <strain evidence="6 7">NSJ-46</strain>
    </source>
</reference>
<evidence type="ECO:0000259" key="5">
    <source>
        <dbReference type="Pfam" id="PF22222"/>
    </source>
</evidence>
<feature type="domain" description="Cas12a nuclease" evidence="2">
    <location>
        <begin position="1047"/>
        <end position="1211"/>
    </location>
</feature>
<feature type="domain" description="Cas12a PI" evidence="5">
    <location>
        <begin position="598"/>
        <end position="689"/>
    </location>
</feature>
<dbReference type="InterPro" id="IPR040852">
    <property type="entry name" value="RuvC_1"/>
</dbReference>
<feature type="domain" description="Cas12a RuvC nuclease" evidence="3">
    <location>
        <begin position="857"/>
        <end position="1278"/>
    </location>
</feature>